<dbReference type="Proteomes" id="UP000008672">
    <property type="component" value="Unassembled WGS sequence"/>
</dbReference>
<dbReference type="EMBL" id="AFYH01141766">
    <property type="status" value="NOT_ANNOTATED_CDS"/>
    <property type="molecule type" value="Genomic_DNA"/>
</dbReference>
<evidence type="ECO:0000256" key="5">
    <source>
        <dbReference type="ARBA" id="ARBA00023125"/>
    </source>
</evidence>
<evidence type="ECO:0000256" key="3">
    <source>
        <dbReference type="ARBA" id="ARBA00022553"/>
    </source>
</evidence>
<evidence type="ECO:0000256" key="1">
    <source>
        <dbReference type="ARBA" id="ARBA00004123"/>
    </source>
</evidence>
<dbReference type="PROSITE" id="PS50061">
    <property type="entry name" value="ETS_DOMAIN_3"/>
    <property type="match status" value="1"/>
</dbReference>
<evidence type="ECO:0000256" key="8">
    <source>
        <dbReference type="ARBA" id="ARBA00023242"/>
    </source>
</evidence>
<dbReference type="EMBL" id="AFYH01141765">
    <property type="status" value="NOT_ANNOTATED_CDS"/>
    <property type="molecule type" value="Genomic_DNA"/>
</dbReference>
<reference evidence="12" key="2">
    <citation type="submission" date="2025-08" db="UniProtKB">
        <authorList>
            <consortium name="Ensembl"/>
        </authorList>
    </citation>
    <scope>IDENTIFICATION</scope>
</reference>
<feature type="compositionally biased region" description="Polar residues" evidence="10">
    <location>
        <begin position="312"/>
        <end position="342"/>
    </location>
</feature>
<dbReference type="EMBL" id="AFYH01141760">
    <property type="status" value="NOT_ANNOTATED_CDS"/>
    <property type="molecule type" value="Genomic_DNA"/>
</dbReference>
<dbReference type="eggNOG" id="KOG3804">
    <property type="taxonomic scope" value="Eukaryota"/>
</dbReference>
<evidence type="ECO:0000256" key="7">
    <source>
        <dbReference type="ARBA" id="ARBA00023163"/>
    </source>
</evidence>
<feature type="compositionally biased region" description="Basic residues" evidence="10">
    <location>
        <begin position="158"/>
        <end position="167"/>
    </location>
</feature>
<dbReference type="GO" id="GO:0005634">
    <property type="term" value="C:nucleus"/>
    <property type="evidence" value="ECO:0007669"/>
    <property type="project" value="UniProtKB-SubCell"/>
</dbReference>
<dbReference type="OMA" id="DEKRMTT"/>
<feature type="domain" description="ETS" evidence="11">
    <location>
        <begin position="193"/>
        <end position="275"/>
    </location>
</feature>
<dbReference type="EMBL" id="AFYH01141761">
    <property type="status" value="NOT_ANNOTATED_CDS"/>
    <property type="molecule type" value="Genomic_DNA"/>
</dbReference>
<dbReference type="GO" id="GO:0030154">
    <property type="term" value="P:cell differentiation"/>
    <property type="evidence" value="ECO:0007669"/>
    <property type="project" value="TreeGrafter"/>
</dbReference>
<keyword evidence="5 9" id="KW-0238">DNA-binding</keyword>
<dbReference type="Pfam" id="PF12310">
    <property type="entry name" value="Elf-1_N"/>
    <property type="match status" value="1"/>
</dbReference>
<accession>H3AB01</accession>
<evidence type="ECO:0000313" key="13">
    <source>
        <dbReference type="Proteomes" id="UP000008672"/>
    </source>
</evidence>
<dbReference type="FunFam" id="1.10.10.10:FF:000066">
    <property type="entry name" value="ETS-related transcription factor Elf-2 isoform X1"/>
    <property type="match status" value="1"/>
</dbReference>
<sequence>MEDEQQLGDPSIFPAVIVEHVPNADLLQHYSGLACVEESNDMITDSSLDVAEEQVIEDDGITLTVEASYQNGEETMETIEAAEVLLNMDSPGPILDEKRMTHVFLPSVNEVIATPVTHVSMTADGIPEVLEVQQIHETAINQEAYIESPSCQTSEQPKKRKGRKPKNPRPESPTATPDISVRKRSKDGKGNTIYLWEFLLALLQDKTTCPRYIKWTQREKGIFKLVDSKAVSRLWGKHKNKPDMNYETMGRALRYYYQRGILAKVEGQRLVYQFKEMPKNLIYIDDESPGSSSESQDNQTTCPSSLSLKALTDESQTGRPKASSHTARGTSVVKSAGNAVTPQQQQQQQPALSANVLRTMQAVPAAQSPYPTQLYRTVHVMQAVEEGQAVVTSAVQVTSPVNTPVQSVRSMKAPAHVPVVVSAGNPQVRTVTLQTVPFATVIAGTEGATGTGPPKFFFQTIPASQAASVLKENPSAHPPKIASPTSPIVLTSSQVQHVLAGGLQAASSGTVTVPSSATPVVTFAASGQQLVAHPPGTVITSVIKAPENRQCPLKENQEQQQQEAVEGAKEVALRSQQHGIVMVADPNAFTSRVEVKVELLTGPFIF</sequence>
<feature type="region of interest" description="Disordered" evidence="10">
    <location>
        <begin position="312"/>
        <end position="352"/>
    </location>
</feature>
<dbReference type="EMBL" id="AFYH01141762">
    <property type="status" value="NOT_ANNOTATED_CDS"/>
    <property type="molecule type" value="Genomic_DNA"/>
</dbReference>
<keyword evidence="13" id="KW-1185">Reference proteome</keyword>
<dbReference type="PANTHER" id="PTHR11849:SF156">
    <property type="entry name" value="ETS-RELATED TRANSCRIPTION FACTOR ELF-1"/>
    <property type="match status" value="1"/>
</dbReference>
<evidence type="ECO:0000259" key="11">
    <source>
        <dbReference type="PROSITE" id="PS50061"/>
    </source>
</evidence>
<keyword evidence="6" id="KW-0010">Activator</keyword>
<keyword evidence="4" id="KW-0805">Transcription regulation</keyword>
<evidence type="ECO:0000256" key="9">
    <source>
        <dbReference type="RuleBase" id="RU004019"/>
    </source>
</evidence>
<dbReference type="SMART" id="SM00413">
    <property type="entry name" value="ETS"/>
    <property type="match status" value="1"/>
</dbReference>
<keyword evidence="3" id="KW-0597">Phosphoprotein</keyword>
<dbReference type="InterPro" id="IPR036388">
    <property type="entry name" value="WH-like_DNA-bd_sf"/>
</dbReference>
<dbReference type="InterPro" id="IPR000418">
    <property type="entry name" value="Ets_dom"/>
</dbReference>
<dbReference type="EMBL" id="AFYH01141764">
    <property type="status" value="NOT_ANNOTATED_CDS"/>
    <property type="molecule type" value="Genomic_DNA"/>
</dbReference>
<dbReference type="EMBL" id="AFYH01141763">
    <property type="status" value="NOT_ANNOTATED_CDS"/>
    <property type="molecule type" value="Genomic_DNA"/>
</dbReference>
<dbReference type="FunCoup" id="H3AB01">
    <property type="interactions" value="3487"/>
</dbReference>
<evidence type="ECO:0000313" key="12">
    <source>
        <dbReference type="Ensembl" id="ENSLACP00000006822.1"/>
    </source>
</evidence>
<dbReference type="InterPro" id="IPR022084">
    <property type="entry name" value="TF_Elf_N"/>
</dbReference>
<organism evidence="12 13">
    <name type="scientific">Latimeria chalumnae</name>
    <name type="common">Coelacanth</name>
    <dbReference type="NCBI Taxonomy" id="7897"/>
    <lineage>
        <taxon>Eukaryota</taxon>
        <taxon>Metazoa</taxon>
        <taxon>Chordata</taxon>
        <taxon>Craniata</taxon>
        <taxon>Vertebrata</taxon>
        <taxon>Euteleostomi</taxon>
        <taxon>Coelacanthiformes</taxon>
        <taxon>Coelacanthidae</taxon>
        <taxon>Latimeria</taxon>
    </lineage>
</organism>
<dbReference type="PROSITE" id="PS00345">
    <property type="entry name" value="ETS_DOMAIN_1"/>
    <property type="match status" value="1"/>
</dbReference>
<dbReference type="STRING" id="7897.ENSLACP00000006822"/>
<dbReference type="InterPro" id="IPR046328">
    <property type="entry name" value="ETS_fam"/>
</dbReference>
<dbReference type="PROSITE" id="PS00346">
    <property type="entry name" value="ETS_DOMAIN_2"/>
    <property type="match status" value="1"/>
</dbReference>
<dbReference type="GO" id="GO:0045893">
    <property type="term" value="P:positive regulation of DNA-templated transcription"/>
    <property type="evidence" value="ECO:0007669"/>
    <property type="project" value="UniProtKB-ARBA"/>
</dbReference>
<proteinExistence type="inferred from homology"/>
<keyword evidence="7" id="KW-0804">Transcription</keyword>
<dbReference type="InParanoid" id="H3AB01"/>
<evidence type="ECO:0000256" key="6">
    <source>
        <dbReference type="ARBA" id="ARBA00023159"/>
    </source>
</evidence>
<dbReference type="Ensembl" id="ENSLACT00000006880.1">
    <property type="protein sequence ID" value="ENSLACP00000006822.1"/>
    <property type="gene ID" value="ENSLACG00000006056.2"/>
</dbReference>
<evidence type="ECO:0000256" key="2">
    <source>
        <dbReference type="ARBA" id="ARBA00005562"/>
    </source>
</evidence>
<dbReference type="GeneTree" id="ENSGT00940000157039"/>
<dbReference type="PRINTS" id="PR00454">
    <property type="entry name" value="ETSDOMAIN"/>
</dbReference>
<dbReference type="InterPro" id="IPR036390">
    <property type="entry name" value="WH_DNA-bd_sf"/>
</dbReference>
<dbReference type="EMBL" id="AFYH01141757">
    <property type="status" value="NOT_ANNOTATED_CDS"/>
    <property type="molecule type" value="Genomic_DNA"/>
</dbReference>
<keyword evidence="8 9" id="KW-0539">Nucleus</keyword>
<comment type="subcellular location">
    <subcellularLocation>
        <location evidence="1 9">Nucleus</location>
    </subcellularLocation>
</comment>
<reference evidence="13" key="1">
    <citation type="submission" date="2011-08" db="EMBL/GenBank/DDBJ databases">
        <title>The draft genome of Latimeria chalumnae.</title>
        <authorList>
            <person name="Di Palma F."/>
            <person name="Alfoldi J."/>
            <person name="Johnson J."/>
            <person name="Berlin A."/>
            <person name="Gnerre S."/>
            <person name="Jaffe D."/>
            <person name="MacCallum I."/>
            <person name="Young S."/>
            <person name="Walker B.J."/>
            <person name="Lander E."/>
            <person name="Lindblad-Toh K."/>
        </authorList>
    </citation>
    <scope>NUCLEOTIDE SEQUENCE [LARGE SCALE GENOMIC DNA]</scope>
    <source>
        <strain evidence="13">Wild caught</strain>
    </source>
</reference>
<dbReference type="AlphaFoldDB" id="H3AB01"/>
<comment type="similarity">
    <text evidence="2 9">Belongs to the ETS family.</text>
</comment>
<name>H3AB01_LATCH</name>
<dbReference type="EMBL" id="AFYH01141758">
    <property type="status" value="NOT_ANNOTATED_CDS"/>
    <property type="molecule type" value="Genomic_DNA"/>
</dbReference>
<reference evidence="12" key="3">
    <citation type="submission" date="2025-09" db="UniProtKB">
        <authorList>
            <consortium name="Ensembl"/>
        </authorList>
    </citation>
    <scope>IDENTIFICATION</scope>
</reference>
<dbReference type="Gene3D" id="1.10.10.10">
    <property type="entry name" value="Winged helix-like DNA-binding domain superfamily/Winged helix DNA-binding domain"/>
    <property type="match status" value="1"/>
</dbReference>
<dbReference type="GO" id="GO:0043565">
    <property type="term" value="F:sequence-specific DNA binding"/>
    <property type="evidence" value="ECO:0007669"/>
    <property type="project" value="InterPro"/>
</dbReference>
<dbReference type="PANTHER" id="PTHR11849">
    <property type="entry name" value="ETS"/>
    <property type="match status" value="1"/>
</dbReference>
<feature type="region of interest" description="Disordered" evidence="10">
    <location>
        <begin position="141"/>
        <end position="184"/>
    </location>
</feature>
<dbReference type="Pfam" id="PF00178">
    <property type="entry name" value="Ets"/>
    <property type="match status" value="1"/>
</dbReference>
<dbReference type="HOGENOM" id="CLU_027279_1_0_1"/>
<dbReference type="Bgee" id="ENSLACG00000006056">
    <property type="expression patterns" value="Expressed in muscle tissue and 6 other cell types or tissues"/>
</dbReference>
<dbReference type="GO" id="GO:0000981">
    <property type="term" value="F:DNA-binding transcription factor activity, RNA polymerase II-specific"/>
    <property type="evidence" value="ECO:0007669"/>
    <property type="project" value="TreeGrafter"/>
</dbReference>
<evidence type="ECO:0000256" key="10">
    <source>
        <dbReference type="SAM" id="MobiDB-lite"/>
    </source>
</evidence>
<dbReference type="SUPFAM" id="SSF46785">
    <property type="entry name" value="Winged helix' DNA-binding domain"/>
    <property type="match status" value="1"/>
</dbReference>
<gene>
    <name evidence="12" type="primary">ELF1</name>
</gene>
<evidence type="ECO:0000256" key="4">
    <source>
        <dbReference type="ARBA" id="ARBA00023015"/>
    </source>
</evidence>
<dbReference type="EMBL" id="AFYH01141759">
    <property type="status" value="NOT_ANNOTATED_CDS"/>
    <property type="molecule type" value="Genomic_DNA"/>
</dbReference>
<protein>
    <submittedName>
        <fullName evidence="12">E74 like ETS transcription factor 1</fullName>
    </submittedName>
</protein>